<feature type="compositionally biased region" description="Pro residues" evidence="1">
    <location>
        <begin position="67"/>
        <end position="79"/>
    </location>
</feature>
<dbReference type="Proteomes" id="UP000634660">
    <property type="component" value="Unassembled WGS sequence"/>
</dbReference>
<feature type="compositionally biased region" description="Basic and acidic residues" evidence="1">
    <location>
        <begin position="56"/>
        <end position="65"/>
    </location>
</feature>
<evidence type="ECO:0000313" key="2">
    <source>
        <dbReference type="EMBL" id="GGZ89322.1"/>
    </source>
</evidence>
<comment type="caution">
    <text evidence="2">The sequence shown here is derived from an EMBL/GenBank/DDBJ whole genome shotgun (WGS) entry which is preliminary data.</text>
</comment>
<gene>
    <name evidence="2" type="ORF">GCM10010371_56670</name>
</gene>
<proteinExistence type="predicted"/>
<evidence type="ECO:0000313" key="3">
    <source>
        <dbReference type="Proteomes" id="UP000634660"/>
    </source>
</evidence>
<evidence type="ECO:0000256" key="1">
    <source>
        <dbReference type="SAM" id="MobiDB-lite"/>
    </source>
</evidence>
<organism evidence="2 3">
    <name type="scientific">Streptomyces subrutilus</name>
    <dbReference type="NCBI Taxonomy" id="36818"/>
    <lineage>
        <taxon>Bacteria</taxon>
        <taxon>Bacillati</taxon>
        <taxon>Actinomycetota</taxon>
        <taxon>Actinomycetes</taxon>
        <taxon>Kitasatosporales</taxon>
        <taxon>Streptomycetaceae</taxon>
        <taxon>Streptomyces</taxon>
    </lineage>
</organism>
<sequence length="79" mass="8102">MALVRTRPDPGAFRAPAGFPRTADGFGPRARRTVGRATPATCAAAARTAGFGRTGGHREWRHRDPVGPGPPSGPGPTAS</sequence>
<feature type="region of interest" description="Disordered" evidence="1">
    <location>
        <begin position="1"/>
        <end position="79"/>
    </location>
</feature>
<dbReference type="EMBL" id="BMVX01000027">
    <property type="protein sequence ID" value="GGZ89322.1"/>
    <property type="molecule type" value="Genomic_DNA"/>
</dbReference>
<reference evidence="2" key="2">
    <citation type="submission" date="2020-09" db="EMBL/GenBank/DDBJ databases">
        <authorList>
            <person name="Sun Q."/>
            <person name="Ohkuma M."/>
        </authorList>
    </citation>
    <scope>NUCLEOTIDE SEQUENCE</scope>
    <source>
        <strain evidence="2">JCM 4834</strain>
    </source>
</reference>
<protein>
    <submittedName>
        <fullName evidence="2">Uncharacterized protein</fullName>
    </submittedName>
</protein>
<accession>A0A918VDE3</accession>
<dbReference type="AlphaFoldDB" id="A0A918VDE3"/>
<feature type="compositionally biased region" description="Low complexity" evidence="1">
    <location>
        <begin position="35"/>
        <end position="51"/>
    </location>
</feature>
<name>A0A918VDE3_9ACTN</name>
<reference evidence="2" key="1">
    <citation type="journal article" date="2014" name="Int. J. Syst. Evol. Microbiol.">
        <title>Complete genome sequence of Corynebacterium casei LMG S-19264T (=DSM 44701T), isolated from a smear-ripened cheese.</title>
        <authorList>
            <consortium name="US DOE Joint Genome Institute (JGI-PGF)"/>
            <person name="Walter F."/>
            <person name="Albersmeier A."/>
            <person name="Kalinowski J."/>
            <person name="Ruckert C."/>
        </authorList>
    </citation>
    <scope>NUCLEOTIDE SEQUENCE</scope>
    <source>
        <strain evidence="2">JCM 4834</strain>
    </source>
</reference>